<protein>
    <recommendedName>
        <fullName evidence="1">PB1 domain-containing protein</fullName>
    </recommendedName>
</protein>
<dbReference type="PANTHER" id="PTHR20930">
    <property type="entry name" value="OVARIAN CARCINOMA ANTIGEN CA125-RELATED"/>
    <property type="match status" value="1"/>
</dbReference>
<dbReference type="PROSITE" id="PS51745">
    <property type="entry name" value="PB1"/>
    <property type="match status" value="1"/>
</dbReference>
<dbReference type="Pfam" id="PF00564">
    <property type="entry name" value="PB1"/>
    <property type="match status" value="1"/>
</dbReference>
<dbReference type="AlphaFoldDB" id="A0AA38FB29"/>
<dbReference type="Gene3D" id="3.10.20.90">
    <property type="entry name" value="Phosphatidylinositol 3-kinase Catalytic Subunit, Chain A, domain 1"/>
    <property type="match status" value="1"/>
</dbReference>
<dbReference type="EMBL" id="JAHRHJ020000010">
    <property type="protein sequence ID" value="KAH9299199.1"/>
    <property type="molecule type" value="Genomic_DNA"/>
</dbReference>
<feature type="non-terminal residue" evidence="2">
    <location>
        <position position="168"/>
    </location>
</feature>
<dbReference type="SUPFAM" id="SSF54277">
    <property type="entry name" value="CAD &amp; PB1 domains"/>
    <property type="match status" value="1"/>
</dbReference>
<dbReference type="Proteomes" id="UP000824469">
    <property type="component" value="Unassembled WGS sequence"/>
</dbReference>
<gene>
    <name evidence="2" type="ORF">KI387_030881</name>
</gene>
<evidence type="ECO:0000313" key="2">
    <source>
        <dbReference type="EMBL" id="KAH9299199.1"/>
    </source>
</evidence>
<keyword evidence="3" id="KW-1185">Reference proteome</keyword>
<reference evidence="2 3" key="1">
    <citation type="journal article" date="2021" name="Nat. Plants">
        <title>The Taxus genome provides insights into paclitaxel biosynthesis.</title>
        <authorList>
            <person name="Xiong X."/>
            <person name="Gou J."/>
            <person name="Liao Q."/>
            <person name="Li Y."/>
            <person name="Zhou Q."/>
            <person name="Bi G."/>
            <person name="Li C."/>
            <person name="Du R."/>
            <person name="Wang X."/>
            <person name="Sun T."/>
            <person name="Guo L."/>
            <person name="Liang H."/>
            <person name="Lu P."/>
            <person name="Wu Y."/>
            <person name="Zhang Z."/>
            <person name="Ro D.K."/>
            <person name="Shang Y."/>
            <person name="Huang S."/>
            <person name="Yan J."/>
        </authorList>
    </citation>
    <scope>NUCLEOTIDE SEQUENCE [LARGE SCALE GENOMIC DNA]</scope>
    <source>
        <strain evidence="2">Ta-2019</strain>
    </source>
</reference>
<dbReference type="SMART" id="SM00666">
    <property type="entry name" value="PB1"/>
    <property type="match status" value="1"/>
</dbReference>
<feature type="non-terminal residue" evidence="2">
    <location>
        <position position="1"/>
    </location>
</feature>
<proteinExistence type="predicted"/>
<dbReference type="InterPro" id="IPR000270">
    <property type="entry name" value="PB1_dom"/>
</dbReference>
<accession>A0AA38FB29</accession>
<name>A0AA38FB29_TAXCH</name>
<dbReference type="InterPro" id="IPR053793">
    <property type="entry name" value="PB1-like"/>
</dbReference>
<sequence length="168" mass="18614">VKFNDTLRRLTVLVREDGKPDISLEALRSKIRELFKFSPNTNIVITYTDEDADVVTMADDVDFLDAVNQGLNPLRLDVSLATTQLRNPPRFSATAEERNQGLDATLDALRRVSDPTWHLRKLTEIPAVKSVLSSSEVSEFVEGLIRVGTSQLGPLIEGLSASNPNNPR</sequence>
<organism evidence="2 3">
    <name type="scientific">Taxus chinensis</name>
    <name type="common">Chinese yew</name>
    <name type="synonym">Taxus wallichiana var. chinensis</name>
    <dbReference type="NCBI Taxonomy" id="29808"/>
    <lineage>
        <taxon>Eukaryota</taxon>
        <taxon>Viridiplantae</taxon>
        <taxon>Streptophyta</taxon>
        <taxon>Embryophyta</taxon>
        <taxon>Tracheophyta</taxon>
        <taxon>Spermatophyta</taxon>
        <taxon>Pinopsida</taxon>
        <taxon>Pinidae</taxon>
        <taxon>Conifers II</taxon>
        <taxon>Cupressales</taxon>
        <taxon>Taxaceae</taxon>
        <taxon>Taxus</taxon>
    </lineage>
</organism>
<dbReference type="PANTHER" id="PTHR20930:SF0">
    <property type="entry name" value="PROTEIN ILRUN"/>
    <property type="match status" value="1"/>
</dbReference>
<evidence type="ECO:0000259" key="1">
    <source>
        <dbReference type="PROSITE" id="PS51745"/>
    </source>
</evidence>
<dbReference type="OMA" id="VSDPTYH"/>
<evidence type="ECO:0000313" key="3">
    <source>
        <dbReference type="Proteomes" id="UP000824469"/>
    </source>
</evidence>
<feature type="domain" description="PB1" evidence="1">
    <location>
        <begin position="1"/>
        <end position="78"/>
    </location>
</feature>
<comment type="caution">
    <text evidence="2">The sequence shown here is derived from an EMBL/GenBank/DDBJ whole genome shotgun (WGS) entry which is preliminary data.</text>
</comment>